<evidence type="ECO:0000313" key="1">
    <source>
        <dbReference type="EMBL" id="GAH43238.1"/>
    </source>
</evidence>
<dbReference type="AlphaFoldDB" id="X1HD35"/>
<reference evidence="1" key="1">
    <citation type="journal article" date="2014" name="Front. Microbiol.">
        <title>High frequency of phylogenetically diverse reductive dehalogenase-homologous genes in deep subseafloor sedimentary metagenomes.</title>
        <authorList>
            <person name="Kawai M."/>
            <person name="Futagami T."/>
            <person name="Toyoda A."/>
            <person name="Takaki Y."/>
            <person name="Nishi S."/>
            <person name="Hori S."/>
            <person name="Arai W."/>
            <person name="Tsubouchi T."/>
            <person name="Morono Y."/>
            <person name="Uchiyama I."/>
            <person name="Ito T."/>
            <person name="Fujiyama A."/>
            <person name="Inagaki F."/>
            <person name="Takami H."/>
        </authorList>
    </citation>
    <scope>NUCLEOTIDE SEQUENCE</scope>
    <source>
        <strain evidence="1">Expedition CK06-06</strain>
    </source>
</reference>
<protein>
    <submittedName>
        <fullName evidence="1">Uncharacterized protein</fullName>
    </submittedName>
</protein>
<accession>X1HD35</accession>
<dbReference type="EMBL" id="BARU01009926">
    <property type="protein sequence ID" value="GAH43238.1"/>
    <property type="molecule type" value="Genomic_DNA"/>
</dbReference>
<comment type="caution">
    <text evidence="1">The sequence shown here is derived from an EMBL/GenBank/DDBJ whole genome shotgun (WGS) entry which is preliminary data.</text>
</comment>
<proteinExistence type="predicted"/>
<sequence>TLNLADPNLNDWNFKEFWFVYPTDYTAQNLTNPDYDNIYGEVLNKTGGEQNLLSRPSYDFTAVSSDVIIGLSGLYSLALTSSNVIYNTHSYINYNDILWETNGFMYGDNISVRVDVQGPNGNPPTNGNANVILFYPENSTKFPGAEMNSGVGVIKEDYLMYEFNNQTILDVTQDTPLLGNYYLGFFWENGSAIGCQKLKLYIDTYDISMNDFFYEPTLDQNILDGIVDRVYEEYSMLIGTVNVTDDKYYPNFYAVNNSDVNQEFIYEINEEQIPLPRRVGIVRSTENSCVSSPLGSILGFNVLIPVVCSAIIHSSLT</sequence>
<organism evidence="1">
    <name type="scientific">marine sediment metagenome</name>
    <dbReference type="NCBI Taxonomy" id="412755"/>
    <lineage>
        <taxon>unclassified sequences</taxon>
        <taxon>metagenomes</taxon>
        <taxon>ecological metagenomes</taxon>
    </lineage>
</organism>
<gene>
    <name evidence="1" type="ORF">S03H2_19051</name>
</gene>
<feature type="non-terminal residue" evidence="1">
    <location>
        <position position="1"/>
    </location>
</feature>
<feature type="non-terminal residue" evidence="1">
    <location>
        <position position="317"/>
    </location>
</feature>
<name>X1HD35_9ZZZZ</name>